<protein>
    <submittedName>
        <fullName evidence="2">Uncharacterized protein</fullName>
    </submittedName>
</protein>
<dbReference type="Proteomes" id="UP000002941">
    <property type="component" value="Unassembled WGS sequence"/>
</dbReference>
<comment type="caution">
    <text evidence="2">The sequence shown here is derived from an EMBL/GenBank/DDBJ whole genome shotgun (WGS) entry which is preliminary data.</text>
</comment>
<evidence type="ECO:0000313" key="3">
    <source>
        <dbReference type="Proteomes" id="UP000002941"/>
    </source>
</evidence>
<evidence type="ECO:0000256" key="1">
    <source>
        <dbReference type="SAM" id="MobiDB-lite"/>
    </source>
</evidence>
<dbReference type="PATRIC" id="fig|1125718.3.peg.790"/>
<accession>J1HLZ9</accession>
<reference evidence="2 3" key="1">
    <citation type="submission" date="2012-05" db="EMBL/GenBank/DDBJ databases">
        <authorList>
            <person name="Harkins D.M."/>
            <person name="Madupu R."/>
            <person name="Durkin A.S."/>
            <person name="Torralba M."/>
            <person name="Methe B."/>
            <person name="Sutton G.G."/>
            <person name="Nelson K.E."/>
        </authorList>
    </citation>
    <scope>NUCLEOTIDE SEQUENCE [LARGE SCALE GENOMIC DNA]</scope>
    <source>
        <strain evidence="2 3">F0489</strain>
    </source>
</reference>
<dbReference type="EMBL" id="AKFT01000055">
    <property type="protein sequence ID" value="EJF46603.1"/>
    <property type="molecule type" value="Genomic_DNA"/>
</dbReference>
<name>J1HLZ9_9ACTO</name>
<dbReference type="AlphaFoldDB" id="J1HLZ9"/>
<gene>
    <name evidence="2" type="ORF">HMPREF1318_1895</name>
</gene>
<proteinExistence type="predicted"/>
<sequence length="60" mass="6831">MGETSVHVMNRRRSRRLRSTAVNIVRIPSAHSDPESTTWMADSKRGAARRHGSDPQSWRS</sequence>
<feature type="region of interest" description="Disordered" evidence="1">
    <location>
        <begin position="28"/>
        <end position="60"/>
    </location>
</feature>
<organism evidence="2 3">
    <name type="scientific">Actinomyces massiliensis F0489</name>
    <dbReference type="NCBI Taxonomy" id="1125718"/>
    <lineage>
        <taxon>Bacteria</taxon>
        <taxon>Bacillati</taxon>
        <taxon>Actinomycetota</taxon>
        <taxon>Actinomycetes</taxon>
        <taxon>Actinomycetales</taxon>
        <taxon>Actinomycetaceae</taxon>
        <taxon>Actinomyces</taxon>
    </lineage>
</organism>
<keyword evidence="3" id="KW-1185">Reference proteome</keyword>
<evidence type="ECO:0000313" key="2">
    <source>
        <dbReference type="EMBL" id="EJF46603.1"/>
    </source>
</evidence>